<dbReference type="SUPFAM" id="SSF51556">
    <property type="entry name" value="Metallo-dependent hydrolases"/>
    <property type="match status" value="1"/>
</dbReference>
<proteinExistence type="predicted"/>
<feature type="domain" description="Amidohydrolase-related" evidence="2">
    <location>
        <begin position="79"/>
        <end position="357"/>
    </location>
</feature>
<evidence type="ECO:0000313" key="4">
    <source>
        <dbReference type="Proteomes" id="UP000284395"/>
    </source>
</evidence>
<evidence type="ECO:0000313" key="3">
    <source>
        <dbReference type="EMBL" id="RKF22704.1"/>
    </source>
</evidence>
<dbReference type="AlphaFoldDB" id="A0A420EPW7"/>
<keyword evidence="1" id="KW-0456">Lyase</keyword>
<dbReference type="GO" id="GO:0016787">
    <property type="term" value="F:hydrolase activity"/>
    <property type="evidence" value="ECO:0007669"/>
    <property type="project" value="UniProtKB-KW"/>
</dbReference>
<keyword evidence="4" id="KW-1185">Reference proteome</keyword>
<dbReference type="PANTHER" id="PTHR21240:SF30">
    <property type="entry name" value="AMIDOHYDROLASE-RELATED DOMAIN-CONTAINING PROTEIN-RELATED"/>
    <property type="match status" value="1"/>
</dbReference>
<dbReference type="GO" id="GO:0016831">
    <property type="term" value="F:carboxy-lyase activity"/>
    <property type="evidence" value="ECO:0007669"/>
    <property type="project" value="InterPro"/>
</dbReference>
<dbReference type="Proteomes" id="UP000284395">
    <property type="component" value="Unassembled WGS sequence"/>
</dbReference>
<dbReference type="RefSeq" id="WP_120323986.1">
    <property type="nucleotide sequence ID" value="NZ_RAPF01000002.1"/>
</dbReference>
<accession>A0A420EPW7</accession>
<evidence type="ECO:0000259" key="2">
    <source>
        <dbReference type="Pfam" id="PF04909"/>
    </source>
</evidence>
<dbReference type="Gene3D" id="3.20.20.140">
    <property type="entry name" value="Metal-dependent hydrolases"/>
    <property type="match status" value="1"/>
</dbReference>
<organism evidence="3 4">
    <name type="scientific">Altericroceibacterium spongiae</name>
    <dbReference type="NCBI Taxonomy" id="2320269"/>
    <lineage>
        <taxon>Bacteria</taxon>
        <taxon>Pseudomonadati</taxon>
        <taxon>Pseudomonadota</taxon>
        <taxon>Alphaproteobacteria</taxon>
        <taxon>Sphingomonadales</taxon>
        <taxon>Erythrobacteraceae</taxon>
        <taxon>Altericroceibacterium</taxon>
    </lineage>
</organism>
<dbReference type="GO" id="GO:0005829">
    <property type="term" value="C:cytosol"/>
    <property type="evidence" value="ECO:0007669"/>
    <property type="project" value="TreeGrafter"/>
</dbReference>
<gene>
    <name evidence="3" type="ORF">D6851_05735</name>
</gene>
<dbReference type="InterPro" id="IPR032465">
    <property type="entry name" value="ACMSD"/>
</dbReference>
<dbReference type="InterPro" id="IPR032466">
    <property type="entry name" value="Metal_Hydrolase"/>
</dbReference>
<evidence type="ECO:0000256" key="1">
    <source>
        <dbReference type="ARBA" id="ARBA00023239"/>
    </source>
</evidence>
<name>A0A420EPW7_9SPHN</name>
<reference evidence="3 4" key="1">
    <citation type="submission" date="2018-09" db="EMBL/GenBank/DDBJ databases">
        <title>Altererythrobacter spongiae sp. nov., isolated from a marine sponge.</title>
        <authorList>
            <person name="Zhuang L."/>
            <person name="Luo L."/>
        </authorList>
    </citation>
    <scope>NUCLEOTIDE SEQUENCE [LARGE SCALE GENOMIC DNA]</scope>
    <source>
        <strain evidence="3 4">HN-Y73</strain>
    </source>
</reference>
<dbReference type="InterPro" id="IPR006680">
    <property type="entry name" value="Amidohydro-rel"/>
</dbReference>
<dbReference type="GO" id="GO:0019748">
    <property type="term" value="P:secondary metabolic process"/>
    <property type="evidence" value="ECO:0007669"/>
    <property type="project" value="TreeGrafter"/>
</dbReference>
<keyword evidence="3" id="KW-0378">Hydrolase</keyword>
<sequence>MTNQTKTGGELQTGGGRGYLRIATEEAFATREQIEAIMQLVKDGKADKGTESLWGFYAVSPSERAQWIMESLYDLDTKRLADMDRTGIDKAVLSLTSPGVQPLFDVEQAKGMVRRANDYLKERCEAHPDRFYGTVAVVPQDPEWSAEEIRRGKEELGFHAVMVNSHTQGHYLDEAQFDPIVKACVENDLPLYIHPQGPPDKLIGDMVETGLDGAVFGFGVETSYHLLRLLTVGIFDKYPSLQIMAGHGCEALPYWLYRTNYMHQAGVRSNRYERMKPLKHDLFHYMRNNMLGTTSGLPFEPAIKLMIEVMGEDRVMYAMDYPYEYVADEVRIMDNLDIPDSQKKKLMQTNAERWFKL</sequence>
<dbReference type="PANTHER" id="PTHR21240">
    <property type="entry name" value="2-AMINO-3-CARBOXYLMUCONATE-6-SEMIALDEHYDE DECARBOXYLASE"/>
    <property type="match status" value="1"/>
</dbReference>
<protein>
    <submittedName>
        <fullName evidence="3">Amidohydrolase</fullName>
    </submittedName>
</protein>
<dbReference type="Pfam" id="PF04909">
    <property type="entry name" value="Amidohydro_2"/>
    <property type="match status" value="1"/>
</dbReference>
<comment type="caution">
    <text evidence="3">The sequence shown here is derived from an EMBL/GenBank/DDBJ whole genome shotgun (WGS) entry which is preliminary data.</text>
</comment>
<dbReference type="OrthoDB" id="149172at2"/>
<dbReference type="EMBL" id="RAPF01000002">
    <property type="protein sequence ID" value="RKF22704.1"/>
    <property type="molecule type" value="Genomic_DNA"/>
</dbReference>